<dbReference type="GO" id="GO:0016787">
    <property type="term" value="F:hydrolase activity"/>
    <property type="evidence" value="ECO:0007669"/>
    <property type="project" value="UniProtKB-KW"/>
</dbReference>
<keyword evidence="5" id="KW-0378">Hydrolase</keyword>
<proteinExistence type="inferred from homology"/>
<dbReference type="InterPro" id="IPR011324">
    <property type="entry name" value="Cytotoxic_necrot_fac-like_cat"/>
</dbReference>
<dbReference type="GO" id="GO:0005507">
    <property type="term" value="F:copper ion binding"/>
    <property type="evidence" value="ECO:0007669"/>
    <property type="project" value="TreeGrafter"/>
</dbReference>
<reference evidence="11 12" key="1">
    <citation type="submission" date="2016-08" db="EMBL/GenBank/DDBJ databases">
        <authorList>
            <person name="Seilhamer J.J."/>
        </authorList>
    </citation>
    <scope>NUCLEOTIDE SEQUENCE [LARGE SCALE GENOMIC DNA]</scope>
    <source>
        <strain evidence="11 12">KCTC 42603</strain>
    </source>
</reference>
<evidence type="ECO:0000256" key="10">
    <source>
        <dbReference type="RuleBase" id="RU361274"/>
    </source>
</evidence>
<gene>
    <name evidence="11" type="ORF">BFC18_17825</name>
</gene>
<evidence type="ECO:0000256" key="7">
    <source>
        <dbReference type="ARBA" id="ARBA00047989"/>
    </source>
</evidence>
<dbReference type="EMBL" id="MDHN01000039">
    <property type="protein sequence ID" value="OFC69577.1"/>
    <property type="molecule type" value="Genomic_DNA"/>
</dbReference>
<evidence type="ECO:0000256" key="8">
    <source>
        <dbReference type="ARBA" id="ARBA00048968"/>
    </source>
</evidence>
<comment type="caution">
    <text evidence="11">The sequence shown here is derived from an EMBL/GenBank/DDBJ whole genome shotgun (WGS) entry which is preliminary data.</text>
</comment>
<dbReference type="RefSeq" id="WP_070126719.1">
    <property type="nucleotide sequence ID" value="NZ_MDHN01000039.1"/>
</dbReference>
<comment type="catalytic activity">
    <reaction evidence="8">
        <text>adenosine + phosphate = alpha-D-ribose 1-phosphate + adenine</text>
        <dbReference type="Rhea" id="RHEA:27642"/>
        <dbReference type="ChEBI" id="CHEBI:16335"/>
        <dbReference type="ChEBI" id="CHEBI:16708"/>
        <dbReference type="ChEBI" id="CHEBI:43474"/>
        <dbReference type="ChEBI" id="CHEBI:57720"/>
        <dbReference type="EC" id="2.4.2.1"/>
    </reaction>
    <physiologicalReaction direction="left-to-right" evidence="8">
        <dbReference type="Rhea" id="RHEA:27643"/>
    </physiologicalReaction>
</comment>
<dbReference type="InterPro" id="IPR038371">
    <property type="entry name" value="Cu_polyphenol_OxRdtase_sf"/>
</dbReference>
<dbReference type="AlphaFoldDB" id="A0A1E7Z7X1"/>
<dbReference type="CDD" id="cd16833">
    <property type="entry name" value="YfiH"/>
    <property type="match status" value="1"/>
</dbReference>
<evidence type="ECO:0000256" key="3">
    <source>
        <dbReference type="ARBA" id="ARBA00022679"/>
    </source>
</evidence>
<dbReference type="GO" id="GO:0017061">
    <property type="term" value="F:S-methyl-5-thioadenosine phosphorylase activity"/>
    <property type="evidence" value="ECO:0007669"/>
    <property type="project" value="UniProtKB-EC"/>
</dbReference>
<protein>
    <recommendedName>
        <fullName evidence="10">Purine nucleoside phosphorylase</fullName>
    </recommendedName>
</protein>
<sequence length="251" mass="26498">MLSLIVPDWPAPSNVFAYTSTRQGGESTGVYAGCNVGLHVGDNASHVLANRAGLPESDRLVWLNQVHGNTVVVLDATSLALETGATEADASLSRTPDVACAIMTADCVPVLLTNKAGTEVAAVHAGWQGLDSQIIAETVKRLHACSQDLLAWIGPAISQACYEVPDSLASRFAQYDGVIKPAGVDGKSLLDLAGIAAKQLAACGVEHVVNSGLCTYRDETRFFSHRRATHQHHQTTGRMVSVIGMRAIEPS</sequence>
<evidence type="ECO:0000256" key="2">
    <source>
        <dbReference type="ARBA" id="ARBA00007353"/>
    </source>
</evidence>
<name>A0A1E7Z7X1_9ALTE</name>
<keyword evidence="12" id="KW-1185">Reference proteome</keyword>
<comment type="similarity">
    <text evidence="2 10">Belongs to the purine nucleoside phosphorylase YfiH/LACC1 family.</text>
</comment>
<dbReference type="Proteomes" id="UP000175691">
    <property type="component" value="Unassembled WGS sequence"/>
</dbReference>
<dbReference type="Pfam" id="PF02578">
    <property type="entry name" value="Cu-oxidase_4"/>
    <property type="match status" value="1"/>
</dbReference>
<evidence type="ECO:0000313" key="11">
    <source>
        <dbReference type="EMBL" id="OFC69577.1"/>
    </source>
</evidence>
<comment type="catalytic activity">
    <reaction evidence="9">
        <text>S-methyl-5'-thioadenosine + phosphate = 5-(methylsulfanyl)-alpha-D-ribose 1-phosphate + adenine</text>
        <dbReference type="Rhea" id="RHEA:11852"/>
        <dbReference type="ChEBI" id="CHEBI:16708"/>
        <dbReference type="ChEBI" id="CHEBI:17509"/>
        <dbReference type="ChEBI" id="CHEBI:43474"/>
        <dbReference type="ChEBI" id="CHEBI:58533"/>
        <dbReference type="EC" id="2.4.2.28"/>
    </reaction>
    <physiologicalReaction direction="left-to-right" evidence="9">
        <dbReference type="Rhea" id="RHEA:11853"/>
    </physiologicalReaction>
</comment>
<dbReference type="Gene3D" id="3.60.140.10">
    <property type="entry name" value="CNF1/YfiH-like putative cysteine hydrolases"/>
    <property type="match status" value="1"/>
</dbReference>
<comment type="catalytic activity">
    <reaction evidence="7">
        <text>adenosine + H2O + H(+) = inosine + NH4(+)</text>
        <dbReference type="Rhea" id="RHEA:24408"/>
        <dbReference type="ChEBI" id="CHEBI:15377"/>
        <dbReference type="ChEBI" id="CHEBI:15378"/>
        <dbReference type="ChEBI" id="CHEBI:16335"/>
        <dbReference type="ChEBI" id="CHEBI:17596"/>
        <dbReference type="ChEBI" id="CHEBI:28938"/>
        <dbReference type="EC" id="3.5.4.4"/>
    </reaction>
    <physiologicalReaction direction="left-to-right" evidence="7">
        <dbReference type="Rhea" id="RHEA:24409"/>
    </physiologicalReaction>
</comment>
<comment type="catalytic activity">
    <reaction evidence="1">
        <text>inosine + phosphate = alpha-D-ribose 1-phosphate + hypoxanthine</text>
        <dbReference type="Rhea" id="RHEA:27646"/>
        <dbReference type="ChEBI" id="CHEBI:17368"/>
        <dbReference type="ChEBI" id="CHEBI:17596"/>
        <dbReference type="ChEBI" id="CHEBI:43474"/>
        <dbReference type="ChEBI" id="CHEBI:57720"/>
        <dbReference type="EC" id="2.4.2.1"/>
    </reaction>
    <physiologicalReaction direction="left-to-right" evidence="1">
        <dbReference type="Rhea" id="RHEA:27647"/>
    </physiologicalReaction>
</comment>
<dbReference type="SUPFAM" id="SSF64438">
    <property type="entry name" value="CNF1/YfiH-like putative cysteine hydrolases"/>
    <property type="match status" value="1"/>
</dbReference>
<keyword evidence="6" id="KW-0862">Zinc</keyword>
<dbReference type="NCBIfam" id="TIGR00726">
    <property type="entry name" value="peptidoglycan editing factor PgeF"/>
    <property type="match status" value="1"/>
</dbReference>
<organism evidence="11 12">
    <name type="scientific">Alteromonas confluentis</name>
    <dbReference type="NCBI Taxonomy" id="1656094"/>
    <lineage>
        <taxon>Bacteria</taxon>
        <taxon>Pseudomonadati</taxon>
        <taxon>Pseudomonadota</taxon>
        <taxon>Gammaproteobacteria</taxon>
        <taxon>Alteromonadales</taxon>
        <taxon>Alteromonadaceae</taxon>
        <taxon>Alteromonas/Salinimonas group</taxon>
        <taxon>Alteromonas</taxon>
    </lineage>
</organism>
<keyword evidence="3" id="KW-0808">Transferase</keyword>
<evidence type="ECO:0000256" key="1">
    <source>
        <dbReference type="ARBA" id="ARBA00000553"/>
    </source>
</evidence>
<evidence type="ECO:0000256" key="9">
    <source>
        <dbReference type="ARBA" id="ARBA00049893"/>
    </source>
</evidence>
<dbReference type="PANTHER" id="PTHR30616">
    <property type="entry name" value="UNCHARACTERIZED PROTEIN YFIH"/>
    <property type="match status" value="1"/>
</dbReference>
<dbReference type="PANTHER" id="PTHR30616:SF2">
    <property type="entry name" value="PURINE NUCLEOSIDE PHOSPHORYLASE LACC1"/>
    <property type="match status" value="1"/>
</dbReference>
<evidence type="ECO:0000256" key="6">
    <source>
        <dbReference type="ARBA" id="ARBA00022833"/>
    </source>
</evidence>
<evidence type="ECO:0000313" key="12">
    <source>
        <dbReference type="Proteomes" id="UP000175691"/>
    </source>
</evidence>
<evidence type="ECO:0000256" key="5">
    <source>
        <dbReference type="ARBA" id="ARBA00022801"/>
    </source>
</evidence>
<evidence type="ECO:0000256" key="4">
    <source>
        <dbReference type="ARBA" id="ARBA00022723"/>
    </source>
</evidence>
<accession>A0A1E7Z7X1</accession>
<dbReference type="STRING" id="1656094.BFC18_17825"/>
<keyword evidence="4" id="KW-0479">Metal-binding</keyword>
<dbReference type="InterPro" id="IPR003730">
    <property type="entry name" value="Cu_polyphenol_OxRdtase"/>
</dbReference>